<evidence type="ECO:0000256" key="6">
    <source>
        <dbReference type="SAM" id="MobiDB-lite"/>
    </source>
</evidence>
<dbReference type="GO" id="GO:0071949">
    <property type="term" value="F:FAD binding"/>
    <property type="evidence" value="ECO:0007669"/>
    <property type="project" value="InterPro"/>
</dbReference>
<dbReference type="InterPro" id="IPR036318">
    <property type="entry name" value="FAD-bd_PCMH-like_sf"/>
</dbReference>
<dbReference type="PROSITE" id="PS00862">
    <property type="entry name" value="OX2_COVAL_FAD"/>
    <property type="match status" value="1"/>
</dbReference>
<evidence type="ECO:0000313" key="8">
    <source>
        <dbReference type="EMBL" id="EHR51414.1"/>
    </source>
</evidence>
<dbReference type="InterPro" id="IPR016169">
    <property type="entry name" value="FAD-bd_PCMH_sub2"/>
</dbReference>
<dbReference type="PANTHER" id="PTHR42973:SF39">
    <property type="entry name" value="FAD-BINDING PCMH-TYPE DOMAIN-CONTAINING PROTEIN"/>
    <property type="match status" value="1"/>
</dbReference>
<name>H5X8P5_9PSEU</name>
<dbReference type="OrthoDB" id="5169292at2"/>
<dbReference type="InterPro" id="IPR012951">
    <property type="entry name" value="BBE"/>
</dbReference>
<dbReference type="GO" id="GO:0016491">
    <property type="term" value="F:oxidoreductase activity"/>
    <property type="evidence" value="ECO:0007669"/>
    <property type="project" value="UniProtKB-KW"/>
</dbReference>
<keyword evidence="3" id="KW-0285">Flavoprotein</keyword>
<keyword evidence="9" id="KW-1185">Reference proteome</keyword>
<keyword evidence="4" id="KW-0274">FAD</keyword>
<dbReference type="PROSITE" id="PS51387">
    <property type="entry name" value="FAD_PCMH"/>
    <property type="match status" value="1"/>
</dbReference>
<dbReference type="HOGENOM" id="CLU_018354_10_0_11"/>
<keyword evidence="5" id="KW-0560">Oxidoreductase</keyword>
<evidence type="ECO:0000313" key="9">
    <source>
        <dbReference type="Proteomes" id="UP000004926"/>
    </source>
</evidence>
<dbReference type="InterPro" id="IPR016167">
    <property type="entry name" value="FAD-bd_PCMH_sub1"/>
</dbReference>
<feature type="domain" description="FAD-binding PCMH-type" evidence="7">
    <location>
        <begin position="28"/>
        <end position="196"/>
    </location>
</feature>
<accession>H5X8P5</accession>
<sequence length="442" mass="46681">MPLRTRGSQYQPGEPGYDAERRGFQTGFVHRPALLVRAADAEDVRAAVDYAARHGSGVAVQATGHGVGVPADGDVLVSTKDLDAVHVDPVTRTARIGAGARWATVLQQAAAHGLAPLSGSFPGVGAVGYTLGGGLGPLGRRYGYAADHVKELRLVTPDARLLRVTPDTEPDLFWALRGAGANFGVVTSLEIGLVPQTRLYGGALTFDSALAADVLNAFRDSTALAPEELTTSVAMIPMPDLPSLPPPLRGRHITQLRVAYLGDRAEGERLVAPFRELGQPIADTLRELPFAESGSVYGEPDRPHAYFGDNVLLRELGPAAIGSLLEHAGPGSDCVVDVRHLGGALARPARPSAVSHRGAAYQVLVLSGVDISGESPDSRAVQDKVFAALAAATLGRSVNFAYGPVACARERFDAVTYQRLRKLKALHDPSNLFRFHSNIEPG</sequence>
<dbReference type="InterPro" id="IPR006094">
    <property type="entry name" value="Oxid_FAD_bind_N"/>
</dbReference>
<evidence type="ECO:0000256" key="4">
    <source>
        <dbReference type="ARBA" id="ARBA00022827"/>
    </source>
</evidence>
<dbReference type="Gene3D" id="3.30.43.10">
    <property type="entry name" value="Uridine Diphospho-n-acetylenolpyruvylglucosamine Reductase, domain 2"/>
    <property type="match status" value="1"/>
</dbReference>
<gene>
    <name evidence="8" type="ORF">SacmaDRAFT_3187</name>
</gene>
<dbReference type="InterPro" id="IPR016166">
    <property type="entry name" value="FAD-bd_PCMH"/>
</dbReference>
<dbReference type="EMBL" id="CM001439">
    <property type="protein sequence ID" value="EHR51414.1"/>
    <property type="molecule type" value="Genomic_DNA"/>
</dbReference>
<comment type="cofactor">
    <cofactor evidence="1">
        <name>FAD</name>
        <dbReference type="ChEBI" id="CHEBI:57692"/>
    </cofactor>
</comment>
<dbReference type="SUPFAM" id="SSF56176">
    <property type="entry name" value="FAD-binding/transporter-associated domain-like"/>
    <property type="match status" value="1"/>
</dbReference>
<dbReference type="STRING" id="882083.SacmaDRAFT_3187"/>
<comment type="similarity">
    <text evidence="2">Belongs to the oxygen-dependent FAD-linked oxidoreductase family.</text>
</comment>
<evidence type="ECO:0000259" key="7">
    <source>
        <dbReference type="PROSITE" id="PS51387"/>
    </source>
</evidence>
<dbReference type="RefSeq" id="WP_009154798.1">
    <property type="nucleotide sequence ID" value="NZ_CM001439.1"/>
</dbReference>
<evidence type="ECO:0000256" key="5">
    <source>
        <dbReference type="ARBA" id="ARBA00023002"/>
    </source>
</evidence>
<dbReference type="Pfam" id="PF01565">
    <property type="entry name" value="FAD_binding_4"/>
    <property type="match status" value="1"/>
</dbReference>
<dbReference type="Proteomes" id="UP000004926">
    <property type="component" value="Chromosome"/>
</dbReference>
<dbReference type="InterPro" id="IPR006093">
    <property type="entry name" value="Oxy_OxRdtase_FAD_BS"/>
</dbReference>
<feature type="region of interest" description="Disordered" evidence="6">
    <location>
        <begin position="1"/>
        <end position="21"/>
    </location>
</feature>
<proteinExistence type="inferred from homology"/>
<dbReference type="Gene3D" id="3.40.462.20">
    <property type="match status" value="1"/>
</dbReference>
<evidence type="ECO:0000256" key="1">
    <source>
        <dbReference type="ARBA" id="ARBA00001974"/>
    </source>
</evidence>
<dbReference type="AlphaFoldDB" id="H5X8P5"/>
<feature type="compositionally biased region" description="Polar residues" evidence="6">
    <location>
        <begin position="1"/>
        <end position="11"/>
    </location>
</feature>
<dbReference type="eggNOG" id="COG0277">
    <property type="taxonomic scope" value="Bacteria"/>
</dbReference>
<dbReference type="InterPro" id="IPR050416">
    <property type="entry name" value="FAD-linked_Oxidoreductase"/>
</dbReference>
<dbReference type="PANTHER" id="PTHR42973">
    <property type="entry name" value="BINDING OXIDOREDUCTASE, PUTATIVE (AFU_ORTHOLOGUE AFUA_1G17690)-RELATED"/>
    <property type="match status" value="1"/>
</dbReference>
<dbReference type="Gene3D" id="3.30.465.10">
    <property type="match status" value="1"/>
</dbReference>
<dbReference type="Pfam" id="PF08031">
    <property type="entry name" value="BBE"/>
    <property type="match status" value="1"/>
</dbReference>
<evidence type="ECO:0000256" key="2">
    <source>
        <dbReference type="ARBA" id="ARBA00005466"/>
    </source>
</evidence>
<protein>
    <submittedName>
        <fullName evidence="8">FAD/FMN-dependent dehydrogenase</fullName>
    </submittedName>
</protein>
<organism evidence="8 9">
    <name type="scientific">Saccharomonospora marina XMU15</name>
    <dbReference type="NCBI Taxonomy" id="882083"/>
    <lineage>
        <taxon>Bacteria</taxon>
        <taxon>Bacillati</taxon>
        <taxon>Actinomycetota</taxon>
        <taxon>Actinomycetes</taxon>
        <taxon>Pseudonocardiales</taxon>
        <taxon>Pseudonocardiaceae</taxon>
        <taxon>Saccharomonospora</taxon>
    </lineage>
</organism>
<reference evidence="8 9" key="1">
    <citation type="journal article" date="2012" name="Stand. Genomic Sci.">
        <title>Genome sequence of the ocean sediment bacterium Saccharomonospora marina type strain (XMU15(T)).</title>
        <authorList>
            <person name="Klenk H.P."/>
            <person name="Lu M."/>
            <person name="Lucas S."/>
            <person name="Lapidus A."/>
            <person name="Copeland A."/>
            <person name="Pitluck S."/>
            <person name="Goodwin L.A."/>
            <person name="Han C."/>
            <person name="Tapia R."/>
            <person name="Brambilla E.M."/>
            <person name="Potter G."/>
            <person name="Land M."/>
            <person name="Ivanova N."/>
            <person name="Rohde M."/>
            <person name="Goker M."/>
            <person name="Detter J.C."/>
            <person name="Li W.J."/>
            <person name="Kyrpides N.C."/>
            <person name="Woyke T."/>
        </authorList>
    </citation>
    <scope>NUCLEOTIDE SEQUENCE [LARGE SCALE GENOMIC DNA]</scope>
    <source>
        <strain evidence="8 9">XMU15</strain>
    </source>
</reference>
<evidence type="ECO:0000256" key="3">
    <source>
        <dbReference type="ARBA" id="ARBA00022630"/>
    </source>
</evidence>